<gene>
    <name evidence="4" type="ORF">AXF12_06345</name>
    <name evidence="5" type="ORF">SAMEA44541418_00440</name>
</gene>
<dbReference type="CDD" id="cd00174">
    <property type="entry name" value="SH3"/>
    <property type="match status" value="1"/>
</dbReference>
<evidence type="ECO:0000259" key="3">
    <source>
        <dbReference type="PROSITE" id="PS51781"/>
    </source>
</evidence>
<keyword evidence="6" id="KW-1185">Reference proteome</keyword>
<dbReference type="SMART" id="SM00028">
    <property type="entry name" value="TPR"/>
    <property type="match status" value="1"/>
</dbReference>
<feature type="domain" description="SH3b" evidence="3">
    <location>
        <begin position="189"/>
        <end position="253"/>
    </location>
</feature>
<evidence type="ECO:0000256" key="1">
    <source>
        <dbReference type="PROSITE-ProRule" id="PRU00339"/>
    </source>
</evidence>
<dbReference type="GO" id="GO:0016740">
    <property type="term" value="F:transferase activity"/>
    <property type="evidence" value="ECO:0007669"/>
    <property type="project" value="UniProtKB-KW"/>
</dbReference>
<protein>
    <submittedName>
        <fullName evidence="5">Predicted O-linked N-acetylglucosamine transferase, SPINDLY family</fullName>
    </submittedName>
</protein>
<dbReference type="SUPFAM" id="SSF48452">
    <property type="entry name" value="TPR-like"/>
    <property type="match status" value="1"/>
</dbReference>
<dbReference type="Pfam" id="PF00515">
    <property type="entry name" value="TPR_1"/>
    <property type="match status" value="1"/>
</dbReference>
<keyword evidence="2" id="KW-0472">Membrane</keyword>
<dbReference type="SMART" id="SM00287">
    <property type="entry name" value="SH3b"/>
    <property type="match status" value="1"/>
</dbReference>
<proteinExistence type="predicted"/>
<keyword evidence="2" id="KW-1133">Transmembrane helix</keyword>
<feature type="repeat" description="TPR" evidence="1">
    <location>
        <begin position="58"/>
        <end position="91"/>
    </location>
</feature>
<name>A0AAX2GVR1_9FLAO</name>
<dbReference type="EMBL" id="LT906449">
    <property type="protein sequence ID" value="SNV04506.1"/>
    <property type="molecule type" value="Genomic_DNA"/>
</dbReference>
<dbReference type="Gene3D" id="1.25.40.10">
    <property type="entry name" value="Tetratricopeptide repeat domain"/>
    <property type="match status" value="1"/>
</dbReference>
<evidence type="ECO:0000313" key="5">
    <source>
        <dbReference type="EMBL" id="SNV04506.1"/>
    </source>
</evidence>
<keyword evidence="2" id="KW-0812">Transmembrane</keyword>
<accession>A0AAX2GVR1</accession>
<dbReference type="InterPro" id="IPR003646">
    <property type="entry name" value="SH3-like_bac-type"/>
</dbReference>
<dbReference type="Proteomes" id="UP000065822">
    <property type="component" value="Chromosome"/>
</dbReference>
<dbReference type="PROSITE" id="PS51781">
    <property type="entry name" value="SH3B"/>
    <property type="match status" value="1"/>
</dbReference>
<dbReference type="Pfam" id="PF08239">
    <property type="entry name" value="SH3_3"/>
    <property type="match status" value="1"/>
</dbReference>
<dbReference type="PROSITE" id="PS50293">
    <property type="entry name" value="TPR_REGION"/>
    <property type="match status" value="1"/>
</dbReference>
<reference evidence="5 7" key="2">
    <citation type="submission" date="2017-06" db="EMBL/GenBank/DDBJ databases">
        <authorList>
            <consortium name="Pathogen Informatics"/>
        </authorList>
    </citation>
    <scope>NUCLEOTIDE SEQUENCE [LARGE SCALE GENOMIC DNA]</scope>
    <source>
        <strain evidence="5 7">NCTC12947</strain>
    </source>
</reference>
<sequence>MRRILYIILIVLLPFLGFSQAESNEALFSKSIENYGKGDYQQAIYGYQAILKSGYESSSLYYNMANAYYKLNHVPESIYYYEKALKLNPENKEARTNLVFANQMRVDAITPLPQTWLRKLSNRIISLFSLNVWATYSIIGVWLFVFSFLLYYFIEKTTLKRLFFTLMLFTVIFTAGTYFIANTHKNRVENEKFAILFDKTVRLFAEPNAYSTEVASLHEGTKVEIIEQQNDWLKVKLANGKIGWTKESVLKII</sequence>
<dbReference type="InterPro" id="IPR019734">
    <property type="entry name" value="TPR_rpt"/>
</dbReference>
<evidence type="ECO:0000313" key="7">
    <source>
        <dbReference type="Proteomes" id="UP000215539"/>
    </source>
</evidence>
<evidence type="ECO:0000313" key="6">
    <source>
        <dbReference type="Proteomes" id="UP000065822"/>
    </source>
</evidence>
<dbReference type="EMBL" id="CP014227">
    <property type="protein sequence ID" value="AMD85163.1"/>
    <property type="molecule type" value="Genomic_DNA"/>
</dbReference>
<dbReference type="PROSITE" id="PS50005">
    <property type="entry name" value="TPR"/>
    <property type="match status" value="1"/>
</dbReference>
<dbReference type="InterPro" id="IPR011990">
    <property type="entry name" value="TPR-like_helical_dom_sf"/>
</dbReference>
<organism evidence="5 7">
    <name type="scientific">Capnocytophaga haemolytica</name>
    <dbReference type="NCBI Taxonomy" id="45243"/>
    <lineage>
        <taxon>Bacteria</taxon>
        <taxon>Pseudomonadati</taxon>
        <taxon>Bacteroidota</taxon>
        <taxon>Flavobacteriia</taxon>
        <taxon>Flavobacteriales</taxon>
        <taxon>Flavobacteriaceae</taxon>
        <taxon>Capnocytophaga</taxon>
    </lineage>
</organism>
<feature type="transmembrane region" description="Helical" evidence="2">
    <location>
        <begin position="161"/>
        <end position="181"/>
    </location>
</feature>
<dbReference type="Proteomes" id="UP000215539">
    <property type="component" value="Chromosome 1"/>
</dbReference>
<dbReference type="KEGG" id="chg:AXF12_06345"/>
<dbReference type="AlphaFoldDB" id="A0AAX2GVR1"/>
<reference evidence="4 6" key="1">
    <citation type="submission" date="2016-02" db="EMBL/GenBank/DDBJ databases">
        <authorList>
            <person name="Holder M.E."/>
            <person name="Ajami N.J."/>
            <person name="Petrosino J.F."/>
        </authorList>
    </citation>
    <scope>NUCLEOTIDE SEQUENCE [LARGE SCALE GENOMIC DNA]</scope>
    <source>
        <strain evidence="4 6">CCUG 32990</strain>
    </source>
</reference>
<feature type="transmembrane region" description="Helical" evidence="2">
    <location>
        <begin position="133"/>
        <end position="154"/>
    </location>
</feature>
<dbReference type="Gene3D" id="2.30.30.40">
    <property type="entry name" value="SH3 Domains"/>
    <property type="match status" value="1"/>
</dbReference>
<evidence type="ECO:0000256" key="2">
    <source>
        <dbReference type="SAM" id="Phobius"/>
    </source>
</evidence>
<keyword evidence="1" id="KW-0802">TPR repeat</keyword>
<dbReference type="RefSeq" id="WP_066429300.1">
    <property type="nucleotide sequence ID" value="NZ_CP014227.1"/>
</dbReference>
<evidence type="ECO:0000313" key="4">
    <source>
        <dbReference type="EMBL" id="AMD85163.1"/>
    </source>
</evidence>
<keyword evidence="5" id="KW-0808">Transferase</keyword>